<evidence type="ECO:0000313" key="3">
    <source>
        <dbReference type="Proteomes" id="UP000182248"/>
    </source>
</evidence>
<feature type="signal peptide" evidence="1">
    <location>
        <begin position="1"/>
        <end position="19"/>
    </location>
</feature>
<name>A0A1K1RM87_9FLAO</name>
<dbReference type="RefSeq" id="WP_072319022.1">
    <property type="nucleotide sequence ID" value="NZ_FPJE01000029.1"/>
</dbReference>
<gene>
    <name evidence="2" type="ORF">SAMN02927921_03773</name>
</gene>
<keyword evidence="1" id="KW-0732">Signal</keyword>
<dbReference type="Proteomes" id="UP000182248">
    <property type="component" value="Unassembled WGS sequence"/>
</dbReference>
<dbReference type="AlphaFoldDB" id="A0A1K1RM87"/>
<accession>A0A1K1RM87</accession>
<protein>
    <submittedName>
        <fullName evidence="2">Uncharacterized protein</fullName>
    </submittedName>
</protein>
<feature type="chain" id="PRO_5009667695" evidence="1">
    <location>
        <begin position="20"/>
        <end position="267"/>
    </location>
</feature>
<dbReference type="STRING" id="1150368.SAMN02927921_03773"/>
<dbReference type="EMBL" id="FPJE01000029">
    <property type="protein sequence ID" value="SFW73209.1"/>
    <property type="molecule type" value="Genomic_DNA"/>
</dbReference>
<dbReference type="OrthoDB" id="1274006at2"/>
<evidence type="ECO:0000313" key="2">
    <source>
        <dbReference type="EMBL" id="SFW73209.1"/>
    </source>
</evidence>
<organism evidence="2 3">
    <name type="scientific">Sinomicrobium oceani</name>
    <dbReference type="NCBI Taxonomy" id="1150368"/>
    <lineage>
        <taxon>Bacteria</taxon>
        <taxon>Pseudomonadati</taxon>
        <taxon>Bacteroidota</taxon>
        <taxon>Flavobacteriia</taxon>
        <taxon>Flavobacteriales</taxon>
        <taxon>Flavobacteriaceae</taxon>
        <taxon>Sinomicrobium</taxon>
    </lineage>
</organism>
<proteinExistence type="predicted"/>
<sequence>MKRILVLMIAVFAMFSGLAQNSVNGYKYVIIPKKFDFLKKENQYQVNALTKFLFEKYNFSPVYANSLPAEIEQSSCLALHADVKDDSNMFTTKLKVELTNCRGEVVFVSEEGTSKEKDYKAAYHDALRKAFASIAELNYKYDPSLSIVSQRQNVSVPAVSAASHAATETRTRTAETKEAAQATARKVESRVSEAKSSADVLYAQPVENGYQLVDRTPKVVFVLQSTSADNVFIIKDKNGMLIEKDGKWIAEYYEGGERITRELDIKF</sequence>
<reference evidence="2 3" key="1">
    <citation type="submission" date="2016-11" db="EMBL/GenBank/DDBJ databases">
        <authorList>
            <person name="Jaros S."/>
            <person name="Januszkiewicz K."/>
            <person name="Wedrychowicz H."/>
        </authorList>
    </citation>
    <scope>NUCLEOTIDE SEQUENCE [LARGE SCALE GENOMIC DNA]</scope>
    <source>
        <strain evidence="2 3">CGMCC 1.12145</strain>
    </source>
</reference>
<evidence type="ECO:0000256" key="1">
    <source>
        <dbReference type="SAM" id="SignalP"/>
    </source>
</evidence>
<keyword evidence="3" id="KW-1185">Reference proteome</keyword>